<feature type="domain" description="Clr5" evidence="2">
    <location>
        <begin position="4"/>
        <end position="59"/>
    </location>
</feature>
<feature type="compositionally biased region" description="Pro residues" evidence="1">
    <location>
        <begin position="218"/>
        <end position="227"/>
    </location>
</feature>
<evidence type="ECO:0000259" key="2">
    <source>
        <dbReference type="Pfam" id="PF14420"/>
    </source>
</evidence>
<dbReference type="RefSeq" id="XP_069234181.1">
    <property type="nucleotide sequence ID" value="XM_069369045.1"/>
</dbReference>
<dbReference type="InterPro" id="IPR057940">
    <property type="entry name" value="Tri-helical_dom"/>
</dbReference>
<dbReference type="EMBL" id="JAAQHG020000001">
    <property type="protein sequence ID" value="KAL1591076.1"/>
    <property type="molecule type" value="Genomic_DNA"/>
</dbReference>
<gene>
    <name evidence="5" type="ORF">WHR41_00439</name>
</gene>
<feature type="domain" description="Tri-helical" evidence="3">
    <location>
        <begin position="332"/>
        <end position="413"/>
    </location>
</feature>
<feature type="compositionally biased region" description="Low complexity" evidence="1">
    <location>
        <begin position="195"/>
        <end position="205"/>
    </location>
</feature>
<dbReference type="Pfam" id="PF14420">
    <property type="entry name" value="Clr5"/>
    <property type="match status" value="1"/>
</dbReference>
<feature type="domain" description="DUF7767" evidence="4">
    <location>
        <begin position="486"/>
        <end position="588"/>
    </location>
</feature>
<proteinExistence type="predicted"/>
<organism evidence="5 6">
    <name type="scientific">Cladosporium halotolerans</name>
    <dbReference type="NCBI Taxonomy" id="1052096"/>
    <lineage>
        <taxon>Eukaryota</taxon>
        <taxon>Fungi</taxon>
        <taxon>Dikarya</taxon>
        <taxon>Ascomycota</taxon>
        <taxon>Pezizomycotina</taxon>
        <taxon>Dothideomycetes</taxon>
        <taxon>Dothideomycetidae</taxon>
        <taxon>Cladosporiales</taxon>
        <taxon>Cladosporiaceae</taxon>
        <taxon>Cladosporium</taxon>
    </lineage>
</organism>
<evidence type="ECO:0000313" key="6">
    <source>
        <dbReference type="Proteomes" id="UP000803884"/>
    </source>
</evidence>
<dbReference type="Pfam" id="PF24962">
    <property type="entry name" value="DUF7767"/>
    <property type="match status" value="1"/>
</dbReference>
<dbReference type="InterPro" id="IPR025676">
    <property type="entry name" value="Clr5_dom"/>
</dbReference>
<feature type="compositionally biased region" description="Basic and acidic residues" evidence="1">
    <location>
        <begin position="133"/>
        <end position="142"/>
    </location>
</feature>
<comment type="caution">
    <text evidence="5">The sequence shown here is derived from an EMBL/GenBank/DDBJ whole genome shotgun (WGS) entry which is preliminary data.</text>
</comment>
<name>A0AB34L3Y4_9PEZI</name>
<dbReference type="Proteomes" id="UP000803884">
    <property type="component" value="Unassembled WGS sequence"/>
</dbReference>
<evidence type="ECO:0000256" key="1">
    <source>
        <dbReference type="SAM" id="MobiDB-lite"/>
    </source>
</evidence>
<dbReference type="GeneID" id="96001883"/>
<evidence type="ECO:0000259" key="3">
    <source>
        <dbReference type="Pfam" id="PF24465"/>
    </source>
</evidence>
<reference evidence="5 6" key="1">
    <citation type="journal article" date="2020" name="Microbiol. Resour. Announc.">
        <title>Draft Genome Sequence of a Cladosporium Species Isolated from the Mesophotic Ascidian Didemnum maculosum.</title>
        <authorList>
            <person name="Gioti A."/>
            <person name="Siaperas R."/>
            <person name="Nikolaivits E."/>
            <person name="Le Goff G."/>
            <person name="Ouazzani J."/>
            <person name="Kotoulas G."/>
            <person name="Topakas E."/>
        </authorList>
    </citation>
    <scope>NUCLEOTIDE SEQUENCE [LARGE SCALE GENOMIC DNA]</scope>
    <source>
        <strain evidence="5 6">TM138-S3</strain>
    </source>
</reference>
<feature type="region of interest" description="Disordered" evidence="1">
    <location>
        <begin position="173"/>
        <end position="232"/>
    </location>
</feature>
<evidence type="ECO:0000313" key="5">
    <source>
        <dbReference type="EMBL" id="KAL1591076.1"/>
    </source>
</evidence>
<dbReference type="PANTHER" id="PTHR38788:SF5">
    <property type="entry name" value="CLR5 DOMAIN-CONTAINING PROTEIN"/>
    <property type="match status" value="1"/>
</dbReference>
<accession>A0AB34L3Y4</accession>
<protein>
    <recommendedName>
        <fullName evidence="7">Clr5 domain-containing protein</fullName>
    </recommendedName>
</protein>
<dbReference type="AlphaFoldDB" id="A0AB34L3Y4"/>
<sequence>MPKKYDWTDKRDICYNVYVEQGKLLRELKEYLCDALGVAHEDLPSTQTFLRQFKQWNFPPRFNKLPAEEEARLVERIKQLWELNYNNGEMTAFLNSEGWNLTELRLATLRRKHRLILRAESNYVDKAPQQEATNHDNADNHPSDNSLAQQHFNFAGLQGQQQSLLAGDLPYQTVSEPYGAAPSTSPSSQRKRAQDLQQQSDELLQTNKRRRRIRGLGPLPPDAPGMPPRYKSETSLNECKAFLWLDNERYQALRRQYMEICNEMGISKKRLCEPGQWEVSKDRLIAENAHLNAIMHAPNPEPEKLSNALEIICADVTKRIRVMNTQITMQDANNGLRLNPTQSKQIRHLFYEILEKDDYTSRLEFGDERWEQLIQLWFSKSEILARIEREGIDEQIQKYLNVLTRDAVKRLTDSKAKKDPARRAWTEGTYGPGPGAATRTPSGAGKTPKAPRRPAQRGRQSAGTAALDPTLNMFASNPPAPSPLPLPIQAEFILAPESRLVGYHPKVWPSTLETCSIAGVHKAGSNKTGAARIGTVVGILRGAAEENDDLAGGKETQRLIGTHDDLVAYLQAAKDSAGGKVVFLIELRGGYA</sequence>
<feature type="compositionally biased region" description="Basic and acidic residues" evidence="1">
    <location>
        <begin position="412"/>
        <end position="425"/>
    </location>
</feature>
<dbReference type="Pfam" id="PF24465">
    <property type="entry name" value="Tri-helical"/>
    <property type="match status" value="2"/>
</dbReference>
<dbReference type="PANTHER" id="PTHR38788">
    <property type="entry name" value="CLR5 DOMAIN-CONTAINING PROTEIN"/>
    <property type="match status" value="1"/>
</dbReference>
<feature type="domain" description="Tri-helical" evidence="3">
    <location>
        <begin position="239"/>
        <end position="322"/>
    </location>
</feature>
<evidence type="ECO:0008006" key="7">
    <source>
        <dbReference type="Google" id="ProtNLM"/>
    </source>
</evidence>
<feature type="region of interest" description="Disordered" evidence="1">
    <location>
        <begin position="412"/>
        <end position="463"/>
    </location>
</feature>
<feature type="region of interest" description="Disordered" evidence="1">
    <location>
        <begin position="126"/>
        <end position="147"/>
    </location>
</feature>
<dbReference type="InterPro" id="IPR056669">
    <property type="entry name" value="DUF7767"/>
</dbReference>
<evidence type="ECO:0000259" key="4">
    <source>
        <dbReference type="Pfam" id="PF24962"/>
    </source>
</evidence>
<keyword evidence="6" id="KW-1185">Reference proteome</keyword>